<dbReference type="Proteomes" id="UP000053372">
    <property type="component" value="Unassembled WGS sequence"/>
</dbReference>
<feature type="region of interest" description="Disordered" evidence="2">
    <location>
        <begin position="167"/>
        <end position="190"/>
    </location>
</feature>
<evidence type="ECO:0000313" key="4">
    <source>
        <dbReference type="EMBL" id="KST69225.1"/>
    </source>
</evidence>
<evidence type="ECO:0000313" key="3">
    <source>
        <dbReference type="EMBL" id="KST63711.1"/>
    </source>
</evidence>
<evidence type="ECO:0008006" key="6">
    <source>
        <dbReference type="Google" id="ProtNLM"/>
    </source>
</evidence>
<organism evidence="4 5">
    <name type="scientific">Mastigocoleus testarum BC008</name>
    <dbReference type="NCBI Taxonomy" id="371196"/>
    <lineage>
        <taxon>Bacteria</taxon>
        <taxon>Bacillati</taxon>
        <taxon>Cyanobacteriota</taxon>
        <taxon>Cyanophyceae</taxon>
        <taxon>Nostocales</taxon>
        <taxon>Hapalosiphonaceae</taxon>
        <taxon>Mastigocoleus</taxon>
    </lineage>
</organism>
<dbReference type="OrthoDB" id="479613at2"/>
<dbReference type="RefSeq" id="WP_027844881.1">
    <property type="nucleotide sequence ID" value="NZ_LMTZ01000032.1"/>
</dbReference>
<name>A0A0V7ZXC4_9CYAN</name>
<evidence type="ECO:0000256" key="2">
    <source>
        <dbReference type="SAM" id="MobiDB-lite"/>
    </source>
</evidence>
<gene>
    <name evidence="4" type="ORF">BC008_03280</name>
    <name evidence="3" type="ORF">BC008_14735</name>
</gene>
<accession>A0A0V7ZXC4</accession>
<keyword evidence="5" id="KW-1185">Reference proteome</keyword>
<sequence>MVAKKPNQKNTKAEILQAYNELAKEKALLKAEYEQKLQVSKANNINTPISNEVPVKNSKTNQSTEAQQKMNSTIESLSKIQLGFGSAINELSDRLTKKASNLGEIQEAVENELQELKQLYNLTVTENTLDSLIQSYNNNSKSYQEEFSQLSERLLEEIEAEKNTWNKEQDEHNVTVQERNNSLNRNRRRDDSEYKYNLDIQRTLEKEEYEQQQAYSYQELEELQQESEKTWEERENTISEQEKEFEEYKSKVEAFPSEKQAAIKKATELGKGIAQYQARVKSDLYATEVEGQKNFYEQRLQSLENTISNQQERIVNLSEQLESALQQVQDLAVKAIEGNANLTSYQAMKEIALEQAKVQGKTK</sequence>
<dbReference type="EMBL" id="LMTZ01000133">
    <property type="protein sequence ID" value="KST63711.1"/>
    <property type="molecule type" value="Genomic_DNA"/>
</dbReference>
<reference evidence="4 5" key="1">
    <citation type="journal article" date="2015" name="Genome Announc.">
        <title>Draft Genome of the Euendolithic (true boring) Cyanobacterium Mastigocoleus testarum strain BC008.</title>
        <authorList>
            <person name="Guida B.S."/>
            <person name="Garcia-Pichel F."/>
        </authorList>
    </citation>
    <scope>NUCLEOTIDE SEQUENCE [LARGE SCALE GENOMIC DNA]</scope>
    <source>
        <strain evidence="4 5">BC008</strain>
    </source>
</reference>
<evidence type="ECO:0000256" key="1">
    <source>
        <dbReference type="SAM" id="Coils"/>
    </source>
</evidence>
<evidence type="ECO:0000313" key="5">
    <source>
        <dbReference type="Proteomes" id="UP000053372"/>
    </source>
</evidence>
<comment type="caution">
    <text evidence="4">The sequence shown here is derived from an EMBL/GenBank/DDBJ whole genome shotgun (WGS) entry which is preliminary data.</text>
</comment>
<protein>
    <recommendedName>
        <fullName evidence="6">Myosin heavy chain</fullName>
    </recommendedName>
</protein>
<feature type="coiled-coil region" evidence="1">
    <location>
        <begin position="12"/>
        <end position="39"/>
    </location>
</feature>
<dbReference type="AlphaFoldDB" id="A0A0V7ZXC4"/>
<proteinExistence type="predicted"/>
<keyword evidence="1" id="KW-0175">Coiled coil</keyword>
<feature type="coiled-coil region" evidence="1">
    <location>
        <begin position="286"/>
        <end position="334"/>
    </location>
</feature>
<dbReference type="EMBL" id="LMTZ01000032">
    <property type="protein sequence ID" value="KST69225.1"/>
    <property type="molecule type" value="Genomic_DNA"/>
</dbReference>